<sequence length="430" mass="49522">MRVKSLKMQNFRGFENLTLDFSETEPTVFFGINGVGKSSILDCLAILLSRILTEVQTFRSLKSSRPLILKESDISSEKDECANEALIFLKTSSEFIVKSSIFKAKHTYAHAEQQIDEAIIFQKYIYDELKSSPDANIPFAVYYSINRHLSEVILEDGGEQYSNQFAAYDQAILDGGIYFEDFFYWFKSTEDYENEVRLNTDIRYQNHQLQSVRNAIYQLIPTFSNLRVRRSPPLRMTVNKKLGDQEQELTINQLSDGEKCLLAMVGDIARRLAIANPGLENPLEGEGVVLIDEIELHLHPAWQRQIIPALTRTFPNCQFICTTHSPQVLSELKPESIYCLERTEEGQVIAYHPHNPYGKDSNYILEVLMGVTERPKRIKEQLLELFRLIETGQLEEAKRLQRRLEAEIGEDEPEFAKADVLIRRREAIGR</sequence>
<dbReference type="KEGG" id="cyn:Cyan7425_0378"/>
<dbReference type="EMBL" id="CP001344">
    <property type="protein sequence ID" value="ACL42770.1"/>
    <property type="molecule type" value="Genomic_DNA"/>
</dbReference>
<dbReference type="InterPro" id="IPR003593">
    <property type="entry name" value="AAA+_ATPase"/>
</dbReference>
<dbReference type="Gene3D" id="3.40.50.300">
    <property type="entry name" value="P-loop containing nucleotide triphosphate hydrolases"/>
    <property type="match status" value="1"/>
</dbReference>
<dbReference type="Pfam" id="PF13304">
    <property type="entry name" value="AAA_21"/>
    <property type="match status" value="1"/>
</dbReference>
<dbReference type="GO" id="GO:0000731">
    <property type="term" value="P:DNA synthesis involved in DNA repair"/>
    <property type="evidence" value="ECO:0007669"/>
    <property type="project" value="TreeGrafter"/>
</dbReference>
<dbReference type="InterPro" id="IPR027417">
    <property type="entry name" value="P-loop_NTPase"/>
</dbReference>
<dbReference type="OrthoDB" id="495836at2"/>
<dbReference type="HOGENOM" id="CLU_033429_1_1_3"/>
<protein>
    <submittedName>
        <fullName evidence="2">SMC domain protein</fullName>
    </submittedName>
</protein>
<dbReference type="GO" id="GO:0006302">
    <property type="term" value="P:double-strand break repair"/>
    <property type="evidence" value="ECO:0007669"/>
    <property type="project" value="TreeGrafter"/>
</dbReference>
<organism evidence="2">
    <name type="scientific">Cyanothece sp. (strain PCC 7425 / ATCC 29141)</name>
    <dbReference type="NCBI Taxonomy" id="395961"/>
    <lineage>
        <taxon>Bacteria</taxon>
        <taxon>Bacillati</taxon>
        <taxon>Cyanobacteriota</taxon>
        <taxon>Cyanophyceae</taxon>
        <taxon>Gomontiellales</taxon>
        <taxon>Cyanothecaceae</taxon>
        <taxon>Cyanothece</taxon>
    </lineage>
</organism>
<accession>B8HSX3</accession>
<reference evidence="2" key="1">
    <citation type="submission" date="2009-01" db="EMBL/GenBank/DDBJ databases">
        <title>Complete sequence of chromosome Cyanothece sp. PCC 7425.</title>
        <authorList>
            <consortium name="US DOE Joint Genome Institute"/>
            <person name="Lucas S."/>
            <person name="Copeland A."/>
            <person name="Lapidus A."/>
            <person name="Glavina del Rio T."/>
            <person name="Dalin E."/>
            <person name="Tice H."/>
            <person name="Bruce D."/>
            <person name="Goodwin L."/>
            <person name="Pitluck S."/>
            <person name="Sims D."/>
            <person name="Meineke L."/>
            <person name="Brettin T."/>
            <person name="Detter J.C."/>
            <person name="Han C."/>
            <person name="Larimer F."/>
            <person name="Land M."/>
            <person name="Hauser L."/>
            <person name="Kyrpides N."/>
            <person name="Ovchinnikova G."/>
            <person name="Liberton M."/>
            <person name="Stoeckel J."/>
            <person name="Banerjee A."/>
            <person name="Singh A."/>
            <person name="Page L."/>
            <person name="Sato H."/>
            <person name="Zhao L."/>
            <person name="Sherman L."/>
            <person name="Pakrasi H."/>
            <person name="Richardson P."/>
        </authorList>
    </citation>
    <scope>NUCLEOTIDE SEQUENCE</scope>
    <source>
        <strain evidence="2">PCC 7425</strain>
    </source>
</reference>
<dbReference type="InterPro" id="IPR003959">
    <property type="entry name" value="ATPase_AAA_core"/>
</dbReference>
<dbReference type="GO" id="GO:0005524">
    <property type="term" value="F:ATP binding"/>
    <property type="evidence" value="ECO:0007669"/>
    <property type="project" value="InterPro"/>
</dbReference>
<dbReference type="AlphaFoldDB" id="B8HSX3"/>
<dbReference type="STRING" id="395961.Cyan7425_0378"/>
<dbReference type="CDD" id="cd00267">
    <property type="entry name" value="ABC_ATPase"/>
    <property type="match status" value="1"/>
</dbReference>
<gene>
    <name evidence="2" type="ordered locus">Cyan7425_0378</name>
</gene>
<dbReference type="PANTHER" id="PTHR32182:SF23">
    <property type="entry name" value="ATP BINDING PROTEIN"/>
    <property type="match status" value="1"/>
</dbReference>
<dbReference type="GO" id="GO:0016887">
    <property type="term" value="F:ATP hydrolysis activity"/>
    <property type="evidence" value="ECO:0007669"/>
    <property type="project" value="InterPro"/>
</dbReference>
<dbReference type="SUPFAM" id="SSF52540">
    <property type="entry name" value="P-loop containing nucleoside triphosphate hydrolases"/>
    <property type="match status" value="1"/>
</dbReference>
<name>B8HSX3_CYAP4</name>
<feature type="domain" description="AAA+ ATPase" evidence="1">
    <location>
        <begin position="23"/>
        <end position="350"/>
    </location>
</feature>
<evidence type="ECO:0000313" key="2">
    <source>
        <dbReference type="EMBL" id="ACL42770.1"/>
    </source>
</evidence>
<evidence type="ECO:0000259" key="1">
    <source>
        <dbReference type="SMART" id="SM00382"/>
    </source>
</evidence>
<dbReference type="PANTHER" id="PTHR32182">
    <property type="entry name" value="DNA REPLICATION AND REPAIR PROTEIN RECF"/>
    <property type="match status" value="1"/>
</dbReference>
<proteinExistence type="predicted"/>
<dbReference type="eggNOG" id="COG3950">
    <property type="taxonomic scope" value="Bacteria"/>
</dbReference>
<dbReference type="SMART" id="SM00382">
    <property type="entry name" value="AAA"/>
    <property type="match status" value="1"/>
</dbReference>